<evidence type="ECO:0000313" key="3">
    <source>
        <dbReference type="Proteomes" id="UP000253606"/>
    </source>
</evidence>
<evidence type="ECO:0000256" key="1">
    <source>
        <dbReference type="SAM" id="SignalP"/>
    </source>
</evidence>
<accession>A0A2Z5FYJ1</accession>
<proteinExistence type="predicted"/>
<feature type="chain" id="PRO_5016251978" evidence="1">
    <location>
        <begin position="28"/>
        <end position="442"/>
    </location>
</feature>
<keyword evidence="1" id="KW-0732">Signal</keyword>
<dbReference type="AlphaFoldDB" id="A0A2Z5FYJ1"/>
<protein>
    <submittedName>
        <fullName evidence="2">Uncharacterized protein</fullName>
    </submittedName>
</protein>
<sequence>MSIANRLRLCKWCLALAVMLTGYSNLAFPQKSSDGGGFNFPLVSCGWPYLTTSTDLNVFYPDSNAKYWTTPYLSLPGSKLVIKGKFLEARFLSINTYDRLGNSVEGIADKDFPVLTGSNPYTPGGATSPEDFFAITIIPKPTEDNPPPPPPGTIYGPPISPYFAAQGYVILRSYVDGETGGTQQAQLPDIDVSLNGKSVAVAPCEKLAPSLRLLTLTILERLAEQSAKGGAIVPPNATSTPEATFFPPYNATEGTFPNDFNKYVAAVVSYKPDRIVVVRGKSPTVPKTSPSGFPVTGQGEQMRYWSMCNNNHVFPYPVVECVKDNDVKIDAKGFYTFVVAAAKDMPANANTDPTVTPLPWGLKLVQNALILRNMLPTDGFNTTTQSANANCQNLPSLESAAKCAHGQMREYYPRAYYCDKHVFEAGGWKACVAASEGKTADD</sequence>
<dbReference type="KEGG" id="abas:ACPOL_2602"/>
<gene>
    <name evidence="2" type="ORF">ACPOL_2602</name>
</gene>
<dbReference type="Proteomes" id="UP000253606">
    <property type="component" value="Chromosome"/>
</dbReference>
<feature type="signal peptide" evidence="1">
    <location>
        <begin position="1"/>
        <end position="27"/>
    </location>
</feature>
<dbReference type="RefSeq" id="WP_114207274.1">
    <property type="nucleotide sequence ID" value="NZ_CP030840.1"/>
</dbReference>
<organism evidence="2 3">
    <name type="scientific">Acidisarcina polymorpha</name>
    <dbReference type="NCBI Taxonomy" id="2211140"/>
    <lineage>
        <taxon>Bacteria</taxon>
        <taxon>Pseudomonadati</taxon>
        <taxon>Acidobacteriota</taxon>
        <taxon>Terriglobia</taxon>
        <taxon>Terriglobales</taxon>
        <taxon>Acidobacteriaceae</taxon>
        <taxon>Acidisarcina</taxon>
    </lineage>
</organism>
<evidence type="ECO:0000313" key="2">
    <source>
        <dbReference type="EMBL" id="AXC11918.1"/>
    </source>
</evidence>
<reference evidence="2 3" key="1">
    <citation type="journal article" date="2018" name="Front. Microbiol.">
        <title>Hydrolytic Capabilities as a Key to Environmental Success: Chitinolytic and Cellulolytic Acidobacteria From Acidic Sub-arctic Soils and Boreal Peatlands.</title>
        <authorList>
            <person name="Belova S.E."/>
            <person name="Ravin N.V."/>
            <person name="Pankratov T.A."/>
            <person name="Rakitin A.L."/>
            <person name="Ivanova A.A."/>
            <person name="Beletsky A.V."/>
            <person name="Mardanov A.V."/>
            <person name="Sinninghe Damste J.S."/>
            <person name="Dedysh S.N."/>
        </authorList>
    </citation>
    <scope>NUCLEOTIDE SEQUENCE [LARGE SCALE GENOMIC DNA]</scope>
    <source>
        <strain evidence="2 3">SBC82</strain>
    </source>
</reference>
<dbReference type="EMBL" id="CP030840">
    <property type="protein sequence ID" value="AXC11918.1"/>
    <property type="molecule type" value="Genomic_DNA"/>
</dbReference>
<name>A0A2Z5FYJ1_9BACT</name>
<dbReference type="OrthoDB" id="9146291at2"/>
<keyword evidence="3" id="KW-1185">Reference proteome</keyword>